<dbReference type="InterPro" id="IPR001706">
    <property type="entry name" value="Ribosomal_bL35"/>
</dbReference>
<accession>A0A6J6VKT1</accession>
<evidence type="ECO:0000313" key="4">
    <source>
        <dbReference type="EMBL" id="CAB4656171.1"/>
    </source>
</evidence>
<comment type="similarity">
    <text evidence="1">Belongs to the bacterial ribosomal protein bL35 family.</text>
</comment>
<keyword evidence="3" id="KW-0687">Ribonucleoprotein</keyword>
<dbReference type="PANTHER" id="PTHR33343">
    <property type="entry name" value="54S RIBOSOMAL PROTEIN BL35M"/>
    <property type="match status" value="1"/>
</dbReference>
<evidence type="ECO:0000313" key="13">
    <source>
        <dbReference type="EMBL" id="CAB4933055.1"/>
    </source>
</evidence>
<evidence type="ECO:0000313" key="10">
    <source>
        <dbReference type="EMBL" id="CAB4839413.1"/>
    </source>
</evidence>
<evidence type="ECO:0000313" key="12">
    <source>
        <dbReference type="EMBL" id="CAB4917915.1"/>
    </source>
</evidence>
<dbReference type="EMBL" id="CAEZYB010000021">
    <property type="protein sequence ID" value="CAB4698142.1"/>
    <property type="molecule type" value="Genomic_DNA"/>
</dbReference>
<dbReference type="SUPFAM" id="SSF143034">
    <property type="entry name" value="L35p-like"/>
    <property type="match status" value="1"/>
</dbReference>
<dbReference type="InterPro" id="IPR021137">
    <property type="entry name" value="Ribosomal_bL35-like"/>
</dbReference>
<dbReference type="HAMAP" id="MF_00514">
    <property type="entry name" value="Ribosomal_bL35"/>
    <property type="match status" value="1"/>
</dbReference>
<reference evidence="8" key="1">
    <citation type="submission" date="2020-05" db="EMBL/GenBank/DDBJ databases">
        <authorList>
            <person name="Chiriac C."/>
            <person name="Salcher M."/>
            <person name="Ghai R."/>
            <person name="Kavagutti S V."/>
        </authorList>
    </citation>
    <scope>NUCLEOTIDE SEQUENCE</scope>
</reference>
<sequence>MPKMKTHSGAKKTFRVTGTGKIMHERAGKRHLLERKSSRHTRRLSNDATAKPTTTFTAKRMLGLK</sequence>
<gene>
    <name evidence="4" type="ORF">UFOPK2254_00445</name>
    <name evidence="5" type="ORF">UFOPK2289_00769</name>
    <name evidence="6" type="ORF">UFOPK2646_00309</name>
    <name evidence="7" type="ORF">UFOPK2822_00767</name>
    <name evidence="8" type="ORF">UFOPK2907_00577</name>
    <name evidence="9" type="ORF">UFOPK3197_00498</name>
    <name evidence="10" type="ORF">UFOPK3241_00055</name>
    <name evidence="11" type="ORF">UFOPK3346_00569</name>
    <name evidence="13" type="ORF">UFOPK3670_01420</name>
    <name evidence="12" type="ORF">UFOPK3707_00195</name>
    <name evidence="14" type="ORF">UFOPK3937_00398</name>
    <name evidence="15" type="ORF">UFOPK4265_00249</name>
    <name evidence="16" type="ORF">UFOPK4308_00245</name>
    <name evidence="17" type="ORF">UFOPK4401_00718</name>
</gene>
<dbReference type="PANTHER" id="PTHR33343:SF1">
    <property type="entry name" value="LARGE RIBOSOMAL SUBUNIT PROTEIN BL35M"/>
    <property type="match status" value="1"/>
</dbReference>
<evidence type="ECO:0000313" key="9">
    <source>
        <dbReference type="EMBL" id="CAB4825707.1"/>
    </source>
</evidence>
<evidence type="ECO:0000313" key="14">
    <source>
        <dbReference type="EMBL" id="CAB4974870.1"/>
    </source>
</evidence>
<proteinExistence type="inferred from homology"/>
<dbReference type="EMBL" id="CAEZZR010000041">
    <property type="protein sequence ID" value="CAB4771485.1"/>
    <property type="molecule type" value="Genomic_DNA"/>
</dbReference>
<keyword evidence="2" id="KW-0689">Ribosomal protein</keyword>
<dbReference type="NCBIfam" id="TIGR00001">
    <property type="entry name" value="rpmI_bact"/>
    <property type="match status" value="1"/>
</dbReference>
<dbReference type="PRINTS" id="PR00064">
    <property type="entry name" value="RIBOSOMALL35"/>
</dbReference>
<evidence type="ECO:0000313" key="15">
    <source>
        <dbReference type="EMBL" id="CAB5047230.1"/>
    </source>
</evidence>
<dbReference type="EMBL" id="CAFBLE010000003">
    <property type="protein sequence ID" value="CAB4862731.1"/>
    <property type="molecule type" value="Genomic_DNA"/>
</dbReference>
<dbReference type="Pfam" id="PF01632">
    <property type="entry name" value="Ribosomal_L35p"/>
    <property type="match status" value="1"/>
</dbReference>
<dbReference type="InterPro" id="IPR037229">
    <property type="entry name" value="Ribosomal_bL35_sf"/>
</dbReference>
<dbReference type="EMBL" id="CAFAZX010000001">
    <property type="protein sequence ID" value="CAB4839413.1"/>
    <property type="molecule type" value="Genomic_DNA"/>
</dbReference>
<name>A0A6J6VKT1_9ZZZZ</name>
<dbReference type="GO" id="GO:0003735">
    <property type="term" value="F:structural constituent of ribosome"/>
    <property type="evidence" value="ECO:0007669"/>
    <property type="project" value="InterPro"/>
</dbReference>
<protein>
    <submittedName>
        <fullName evidence="8">Unannotated protein</fullName>
    </submittedName>
</protein>
<dbReference type="EMBL" id="CAFBRB010000066">
    <property type="protein sequence ID" value="CAB5075136.1"/>
    <property type="molecule type" value="Genomic_DNA"/>
</dbReference>
<evidence type="ECO:0000313" key="11">
    <source>
        <dbReference type="EMBL" id="CAB4862731.1"/>
    </source>
</evidence>
<evidence type="ECO:0000256" key="2">
    <source>
        <dbReference type="ARBA" id="ARBA00022980"/>
    </source>
</evidence>
<organism evidence="8">
    <name type="scientific">freshwater metagenome</name>
    <dbReference type="NCBI Taxonomy" id="449393"/>
    <lineage>
        <taxon>unclassified sequences</taxon>
        <taxon>metagenomes</taxon>
        <taxon>ecological metagenomes</taxon>
    </lineage>
</organism>
<evidence type="ECO:0000313" key="8">
    <source>
        <dbReference type="EMBL" id="CAB4771485.1"/>
    </source>
</evidence>
<dbReference type="EMBL" id="CAEZZC010000009">
    <property type="protein sequence ID" value="CAB4750303.1"/>
    <property type="molecule type" value="Genomic_DNA"/>
</dbReference>
<dbReference type="EMBL" id="CAFBMV010000016">
    <property type="protein sequence ID" value="CAB4933055.1"/>
    <property type="molecule type" value="Genomic_DNA"/>
</dbReference>
<dbReference type="EMBL" id="CAFBQL010000001">
    <property type="protein sequence ID" value="CAB5053313.1"/>
    <property type="molecule type" value="Genomic_DNA"/>
</dbReference>
<evidence type="ECO:0000313" key="6">
    <source>
        <dbReference type="EMBL" id="CAB4698142.1"/>
    </source>
</evidence>
<evidence type="ECO:0000313" key="16">
    <source>
        <dbReference type="EMBL" id="CAB5053313.1"/>
    </source>
</evidence>
<dbReference type="FunFam" id="4.10.410.60:FF:000001">
    <property type="entry name" value="50S ribosomal protein L35"/>
    <property type="match status" value="1"/>
</dbReference>
<evidence type="ECO:0000313" key="5">
    <source>
        <dbReference type="EMBL" id="CAB4664662.1"/>
    </source>
</evidence>
<dbReference type="EMBL" id="CAEZWO010000030">
    <property type="protein sequence ID" value="CAB4656171.1"/>
    <property type="molecule type" value="Genomic_DNA"/>
</dbReference>
<dbReference type="EMBL" id="CAFBQK010000018">
    <property type="protein sequence ID" value="CAB5047230.1"/>
    <property type="molecule type" value="Genomic_DNA"/>
</dbReference>
<dbReference type="EMBL" id="CAEZWT010000017">
    <property type="protein sequence ID" value="CAB4664662.1"/>
    <property type="molecule type" value="Genomic_DNA"/>
</dbReference>
<dbReference type="EMBL" id="CAFABI010000040">
    <property type="protein sequence ID" value="CAB4825707.1"/>
    <property type="molecule type" value="Genomic_DNA"/>
</dbReference>
<dbReference type="GO" id="GO:0022625">
    <property type="term" value="C:cytosolic large ribosomal subunit"/>
    <property type="evidence" value="ECO:0007669"/>
    <property type="project" value="TreeGrafter"/>
</dbReference>
<dbReference type="EMBL" id="CAFBOJ010000029">
    <property type="protein sequence ID" value="CAB4974870.1"/>
    <property type="molecule type" value="Genomic_DNA"/>
</dbReference>
<evidence type="ECO:0000313" key="17">
    <source>
        <dbReference type="EMBL" id="CAB5075136.1"/>
    </source>
</evidence>
<evidence type="ECO:0000313" key="7">
    <source>
        <dbReference type="EMBL" id="CAB4750303.1"/>
    </source>
</evidence>
<evidence type="ECO:0000256" key="1">
    <source>
        <dbReference type="ARBA" id="ARBA00006598"/>
    </source>
</evidence>
<dbReference type="AlphaFoldDB" id="A0A6J6VKT1"/>
<dbReference type="GO" id="GO:0006412">
    <property type="term" value="P:translation"/>
    <property type="evidence" value="ECO:0007669"/>
    <property type="project" value="InterPro"/>
</dbReference>
<dbReference type="Gene3D" id="4.10.410.60">
    <property type="match status" value="1"/>
</dbReference>
<evidence type="ECO:0000256" key="3">
    <source>
        <dbReference type="ARBA" id="ARBA00023274"/>
    </source>
</evidence>
<dbReference type="EMBL" id="CAFBMY010000017">
    <property type="protein sequence ID" value="CAB4917915.1"/>
    <property type="molecule type" value="Genomic_DNA"/>
</dbReference>